<evidence type="ECO:0000256" key="10">
    <source>
        <dbReference type="RuleBase" id="RU004008"/>
    </source>
</evidence>
<evidence type="ECO:0000256" key="2">
    <source>
        <dbReference type="ARBA" id="ARBA00022730"/>
    </source>
</evidence>
<dbReference type="InterPro" id="IPR005727">
    <property type="entry name" value="Ribosomal_uL22_bac/chlpt-type"/>
</dbReference>
<dbReference type="HAMAP" id="MF_01331_B">
    <property type="entry name" value="Ribosomal_uL22_B"/>
    <property type="match status" value="1"/>
</dbReference>
<comment type="similarity">
    <text evidence="1 7 8">Belongs to the universal ribosomal protein uL22 family.</text>
</comment>
<dbReference type="Proteomes" id="UP000177486">
    <property type="component" value="Unassembled WGS sequence"/>
</dbReference>
<dbReference type="AlphaFoldDB" id="A0A1G2EYA3"/>
<gene>
    <name evidence="7" type="primary">rplV</name>
    <name evidence="11" type="ORF">A2931_01940</name>
</gene>
<evidence type="ECO:0000256" key="4">
    <source>
        <dbReference type="ARBA" id="ARBA00022980"/>
    </source>
</evidence>
<reference evidence="11 12" key="1">
    <citation type="journal article" date="2016" name="Nat. Commun.">
        <title>Thousands of microbial genomes shed light on interconnected biogeochemical processes in an aquifer system.</title>
        <authorList>
            <person name="Anantharaman K."/>
            <person name="Brown C.T."/>
            <person name="Hug L.A."/>
            <person name="Sharon I."/>
            <person name="Castelle C.J."/>
            <person name="Probst A.J."/>
            <person name="Thomas B.C."/>
            <person name="Singh A."/>
            <person name="Wilkins M.J."/>
            <person name="Karaoz U."/>
            <person name="Brodie E.L."/>
            <person name="Williams K.H."/>
            <person name="Hubbard S.S."/>
            <person name="Banfield J.F."/>
        </authorList>
    </citation>
    <scope>NUCLEOTIDE SEQUENCE [LARGE SCALE GENOMIC DNA]</scope>
</reference>
<dbReference type="PANTHER" id="PTHR13501">
    <property type="entry name" value="CHLOROPLAST 50S RIBOSOMAL PROTEIN L22-RELATED"/>
    <property type="match status" value="1"/>
</dbReference>
<comment type="caution">
    <text evidence="11">The sequence shown here is derived from an EMBL/GenBank/DDBJ whole genome shotgun (WGS) entry which is preliminary data.</text>
</comment>
<comment type="function">
    <text evidence="7 10">This protein binds specifically to 23S rRNA; its binding is stimulated by other ribosomal proteins, e.g., L4, L17, and L20. It is important during the early stages of 50S assembly. It makes multiple contacts with different domains of the 23S rRNA in the assembled 50S subunit and ribosome.</text>
</comment>
<evidence type="ECO:0000256" key="9">
    <source>
        <dbReference type="RuleBase" id="RU004006"/>
    </source>
</evidence>
<evidence type="ECO:0000313" key="11">
    <source>
        <dbReference type="EMBL" id="OGZ30743.1"/>
    </source>
</evidence>
<keyword evidence="2 7" id="KW-0699">rRNA-binding</keyword>
<evidence type="ECO:0000256" key="1">
    <source>
        <dbReference type="ARBA" id="ARBA00009451"/>
    </source>
</evidence>
<dbReference type="NCBIfam" id="TIGR01044">
    <property type="entry name" value="rplV_bact"/>
    <property type="match status" value="1"/>
</dbReference>
<dbReference type="EMBL" id="MHMQ01000014">
    <property type="protein sequence ID" value="OGZ30743.1"/>
    <property type="molecule type" value="Genomic_DNA"/>
</dbReference>
<dbReference type="InterPro" id="IPR001063">
    <property type="entry name" value="Ribosomal_uL22"/>
</dbReference>
<sequence length="108" mass="12002">MKAELNYIRIAPRKIRLVADAIRRKKVDEARIILKFSAKKGAKPLAKLLESAVANSKNSGGKNIEGLSISRLTVDQGPVFKRFMARARGTPAMIRKKTSLVKIELSEK</sequence>
<accession>A0A1G2EYA3</accession>
<dbReference type="GO" id="GO:0022625">
    <property type="term" value="C:cytosolic large ribosomal subunit"/>
    <property type="evidence" value="ECO:0007669"/>
    <property type="project" value="TreeGrafter"/>
</dbReference>
<keyword evidence="5 7" id="KW-0687">Ribonucleoprotein</keyword>
<dbReference type="InterPro" id="IPR036394">
    <property type="entry name" value="Ribosomal_uL22_sf"/>
</dbReference>
<dbReference type="PANTHER" id="PTHR13501:SF8">
    <property type="entry name" value="LARGE RIBOSOMAL SUBUNIT PROTEIN UL22M"/>
    <property type="match status" value="1"/>
</dbReference>
<protein>
    <recommendedName>
        <fullName evidence="6 7">Large ribosomal subunit protein uL22</fullName>
    </recommendedName>
</protein>
<dbReference type="SUPFAM" id="SSF54843">
    <property type="entry name" value="Ribosomal protein L22"/>
    <property type="match status" value="1"/>
</dbReference>
<comment type="subunit">
    <text evidence="7 9">Part of the 50S ribosomal subunit.</text>
</comment>
<evidence type="ECO:0000256" key="5">
    <source>
        <dbReference type="ARBA" id="ARBA00023274"/>
    </source>
</evidence>
<comment type="function">
    <text evidence="7">The globular domain of the protein is located near the polypeptide exit tunnel on the outside of the subunit, while an extended beta-hairpin is found that lines the wall of the exit tunnel in the center of the 70S ribosome.</text>
</comment>
<organism evidence="11 12">
    <name type="scientific">Candidatus Niyogibacteria bacterium RIFCSPLOWO2_01_FULL_45_48</name>
    <dbReference type="NCBI Taxonomy" id="1801724"/>
    <lineage>
        <taxon>Bacteria</taxon>
        <taxon>Candidatus Niyogiibacteriota</taxon>
    </lineage>
</organism>
<dbReference type="Pfam" id="PF00237">
    <property type="entry name" value="Ribosomal_L22"/>
    <property type="match status" value="1"/>
</dbReference>
<dbReference type="GO" id="GO:0006412">
    <property type="term" value="P:translation"/>
    <property type="evidence" value="ECO:0007669"/>
    <property type="project" value="UniProtKB-UniRule"/>
</dbReference>
<evidence type="ECO:0000256" key="7">
    <source>
        <dbReference type="HAMAP-Rule" id="MF_01331"/>
    </source>
</evidence>
<dbReference type="GO" id="GO:0003735">
    <property type="term" value="F:structural constituent of ribosome"/>
    <property type="evidence" value="ECO:0007669"/>
    <property type="project" value="InterPro"/>
</dbReference>
<dbReference type="InterPro" id="IPR047867">
    <property type="entry name" value="Ribosomal_uL22_bac/org-type"/>
</dbReference>
<keyword evidence="4 7" id="KW-0689">Ribosomal protein</keyword>
<evidence type="ECO:0000256" key="3">
    <source>
        <dbReference type="ARBA" id="ARBA00022884"/>
    </source>
</evidence>
<name>A0A1G2EYA3_9BACT</name>
<dbReference type="GO" id="GO:0019843">
    <property type="term" value="F:rRNA binding"/>
    <property type="evidence" value="ECO:0007669"/>
    <property type="project" value="UniProtKB-UniRule"/>
</dbReference>
<evidence type="ECO:0000256" key="8">
    <source>
        <dbReference type="RuleBase" id="RU004005"/>
    </source>
</evidence>
<proteinExistence type="inferred from homology"/>
<dbReference type="Gene3D" id="3.90.470.10">
    <property type="entry name" value="Ribosomal protein L22/L17"/>
    <property type="match status" value="1"/>
</dbReference>
<evidence type="ECO:0000256" key="6">
    <source>
        <dbReference type="ARBA" id="ARBA00035207"/>
    </source>
</evidence>
<evidence type="ECO:0000313" key="12">
    <source>
        <dbReference type="Proteomes" id="UP000177486"/>
    </source>
</evidence>
<keyword evidence="3 7" id="KW-0694">RNA-binding</keyword>